<dbReference type="EMBL" id="KB445553">
    <property type="protein sequence ID" value="EMC97803.1"/>
    <property type="molecule type" value="Genomic_DNA"/>
</dbReference>
<dbReference type="RefSeq" id="XP_007674741.1">
    <property type="nucleotide sequence ID" value="XM_007676551.1"/>
</dbReference>
<evidence type="ECO:0008006" key="3">
    <source>
        <dbReference type="Google" id="ProtNLM"/>
    </source>
</evidence>
<dbReference type="OrthoDB" id="2019644at2759"/>
<organism evidence="1 2">
    <name type="scientific">Baudoinia panamericana (strain UAMH 10762)</name>
    <name type="common">Angels' share fungus</name>
    <name type="synonym">Baudoinia compniacensis (strain UAMH 10762)</name>
    <dbReference type="NCBI Taxonomy" id="717646"/>
    <lineage>
        <taxon>Eukaryota</taxon>
        <taxon>Fungi</taxon>
        <taxon>Dikarya</taxon>
        <taxon>Ascomycota</taxon>
        <taxon>Pezizomycotina</taxon>
        <taxon>Dothideomycetes</taxon>
        <taxon>Dothideomycetidae</taxon>
        <taxon>Mycosphaerellales</taxon>
        <taxon>Teratosphaeriaceae</taxon>
        <taxon>Baudoinia</taxon>
    </lineage>
</organism>
<evidence type="ECO:0000313" key="2">
    <source>
        <dbReference type="Proteomes" id="UP000011761"/>
    </source>
</evidence>
<protein>
    <recommendedName>
        <fullName evidence="3">Nucleoporin Nup186/Nup192/Nup205</fullName>
    </recommendedName>
</protein>
<reference evidence="1 2" key="1">
    <citation type="journal article" date="2012" name="PLoS Pathog.">
        <title>Diverse lifestyles and strategies of plant pathogenesis encoded in the genomes of eighteen Dothideomycetes fungi.</title>
        <authorList>
            <person name="Ohm R.A."/>
            <person name="Feau N."/>
            <person name="Henrissat B."/>
            <person name="Schoch C.L."/>
            <person name="Horwitz B.A."/>
            <person name="Barry K.W."/>
            <person name="Condon B.J."/>
            <person name="Copeland A.C."/>
            <person name="Dhillon B."/>
            <person name="Glaser F."/>
            <person name="Hesse C.N."/>
            <person name="Kosti I."/>
            <person name="LaButti K."/>
            <person name="Lindquist E.A."/>
            <person name="Lucas S."/>
            <person name="Salamov A.A."/>
            <person name="Bradshaw R.E."/>
            <person name="Ciuffetti L."/>
            <person name="Hamelin R.C."/>
            <person name="Kema G.H.J."/>
            <person name="Lawrence C."/>
            <person name="Scott J.A."/>
            <person name="Spatafora J.W."/>
            <person name="Turgeon B.G."/>
            <person name="de Wit P.J.G.M."/>
            <person name="Zhong S."/>
            <person name="Goodwin S.B."/>
            <person name="Grigoriev I.V."/>
        </authorList>
    </citation>
    <scope>NUCLEOTIDE SEQUENCE [LARGE SCALE GENOMIC DNA]</scope>
    <source>
        <strain evidence="1 2">UAMH 10762</strain>
    </source>
</reference>
<dbReference type="eggNOG" id="KOG1835">
    <property type="taxonomic scope" value="Eukaryota"/>
</dbReference>
<dbReference type="Pfam" id="PF11894">
    <property type="entry name" value="Nup192"/>
    <property type="match status" value="1"/>
</dbReference>
<dbReference type="GeneID" id="19108687"/>
<dbReference type="GO" id="GO:0005643">
    <property type="term" value="C:nuclear pore"/>
    <property type="evidence" value="ECO:0007669"/>
    <property type="project" value="InterPro"/>
</dbReference>
<sequence length="1671" mass="183323">MDDEAPLHRLQCLQRDLIAFSESRLPNVARLSAELEDSIADLKRFLDQKGKNDESRKVVWPTVTPRPEILAIEGVEFRVNDAFRESALRVAEEASLDELEAAKLCTLETPDAGGLPDTALPFRALLRYHQYRQTVLECMRMLLNQYNDAPSLNDEHLTLMFTQTVDQLMRGPEGQQDAGSKLWTKCLEGLTNVEGLLGKLAEHRQTLAMTGRSNQGEVAEALEAQRLLLTRQHESLAGILTCLLNGTFAVDSQAYRSFVTKVSSLDVPRDIAIHYLPVFIASAARLGSGDNTLETESHNLHKLYAAGPAAQQWKASDLRAAAIVAWLAEYNKRFADPTAGKFNLQERQDAERARLDLFMQAVKDKAFHFMLAACQWLKPEVWHDPAKLGLVGFLLSDAPAMPLDAPDPSSAMVEMTMNELQNFTEALIENMPDVVRRLKAEEDDQRRLRWAPAPNDQTHFEPDLERFMIIMAYAYQDDQDATQDFWLDKESNLYGFLRWVSQRLPTPRVAAFCELLRSVANSSNTANHAHRFLLEDSTMLSGKLRRTYSVSWAQIFAELEVFASSLRDKPAMPQAVGQETPAYVDNHIEGIETSIMLEAYLRLAAHICRSSVDARNWILREQTFHLGEVLLQLASSGIEGRLQASCFNMLSALLVDKVAEVNDGIWVMLDNWIAAGGPAGSTATRPAVTGKPSNPERYYLQRFAEKPETATAFVALLIALVTTSPSQTEIVLDTLPFPEHLGAPNRHGGIEAYIDFALGTVFKQSGAYLAATFDATEVSVLRYTCLQLMYVALSTFNEDLVMLANTTSMAVDSAIKASSLAAYARLHPFARVMDWLFNDSIIAALFATAQQDLDILDSLDVGSPLVQATIKSVQVMNLALRLQATYFDVVRPIVKMHSSSRAPTVGNAAYASFDDVMLGQLPVVAQVAKFAASNHADLSLETLSFLQKVTVSRKLSETTQAGDRRLRENNRLVGLLQDSSDAMASELALVFDIGELDIESGELPLKVVKAHATLDMLIRSLDASPTKPSLAHCLLGFTCDECGVEIASGSAFSNARSLFHTVAACAAQIAVAIPPSNMSWLLAVKRGCLEVIAKLTLSPLTARLVQPDLLSMEFLAAVMQTQIPAAINPLWDALLPNDPEALLSSSGAALRDFIVARKLSFDLAALQLQAAAVQKAYSVQEATMSILRGVIRLPTGEAEPTLSVFDLVDFMDIVTAEPLEASTKFLIDLDLSACIKDDPYTGMAYDLSVSEQLLVLRKRELVNGGTLKDANDEQQIDDEIRATLASLLSSNTFRSIKAARLAAVEAWTELVAVMITCGDLSERDLALLALQALQTILPRLESSLSDSMDVATLLGSLALVVLPAALSALSLQQLASTAHERLMAAFRMCLKALTDSTAELVLRGICYRVCREVIKSMPLTDADGKSTTHAKQLLQLVQYAGDRLLAVGCEDAFSGRGLTRVSAVMFINMLVKLSQATRSSAGMLRTLSKLNFVPVLIDTSIGSVAASFQAEDEELQTTLAYFHAALNLLLTLCRNADSTQLVLSSGFFSAVEDSRLFSTDPDIGLDIDNPRALVEFYKLLAAVLRAVAAIVLSHGSNNNATKQEAKRFLQHNRYSMQAVFKRTSAIQKTSGPPEKEALNVAQEFSRLMLLTGFLEDDESASQRNSRLDGFT</sequence>
<keyword evidence="2" id="KW-1185">Reference proteome</keyword>
<proteinExistence type="predicted"/>
<gene>
    <name evidence="1" type="ORF">BAUCODRAFT_146420</name>
</gene>
<dbReference type="KEGG" id="bcom:BAUCODRAFT_146420"/>
<evidence type="ECO:0000313" key="1">
    <source>
        <dbReference type="EMBL" id="EMC97803.1"/>
    </source>
</evidence>
<dbReference type="HOGENOM" id="CLU_002778_0_0_1"/>
<name>M2N1J4_BAUPA</name>
<dbReference type="STRING" id="717646.M2N1J4"/>
<dbReference type="OMA" id="WSQMFAE"/>
<dbReference type="Proteomes" id="UP000011761">
    <property type="component" value="Unassembled WGS sequence"/>
</dbReference>
<accession>M2N1J4</accession>
<dbReference type="InterPro" id="IPR021827">
    <property type="entry name" value="Nup186/Nup192/Nup205"/>
</dbReference>